<dbReference type="PRINTS" id="PR01438">
    <property type="entry name" value="UNVRSLSTRESS"/>
</dbReference>
<dbReference type="InterPro" id="IPR006016">
    <property type="entry name" value="UspA"/>
</dbReference>
<dbReference type="Pfam" id="PF00582">
    <property type="entry name" value="Usp"/>
    <property type="match status" value="1"/>
</dbReference>
<dbReference type="InterPro" id="IPR006015">
    <property type="entry name" value="Universal_stress_UspA"/>
</dbReference>
<dbReference type="PANTHER" id="PTHR46268">
    <property type="entry name" value="STRESS RESPONSE PROTEIN NHAX"/>
    <property type="match status" value="1"/>
</dbReference>
<dbReference type="KEGG" id="dpg:DESPIGER_1776"/>
<evidence type="ECO:0000313" key="4">
    <source>
        <dbReference type="Proteomes" id="UP000186323"/>
    </source>
</evidence>
<dbReference type="EMBL" id="LT630450">
    <property type="protein sequence ID" value="SFV73607.1"/>
    <property type="molecule type" value="Genomic_DNA"/>
</dbReference>
<organism evidence="3 4">
    <name type="scientific">Desulfovibrio piger</name>
    <dbReference type="NCBI Taxonomy" id="901"/>
    <lineage>
        <taxon>Bacteria</taxon>
        <taxon>Pseudomonadati</taxon>
        <taxon>Thermodesulfobacteriota</taxon>
        <taxon>Desulfovibrionia</taxon>
        <taxon>Desulfovibrionales</taxon>
        <taxon>Desulfovibrionaceae</taxon>
        <taxon>Desulfovibrio</taxon>
    </lineage>
</organism>
<keyword evidence="4" id="KW-1185">Reference proteome</keyword>
<gene>
    <name evidence="3" type="ORF">DESPIGER_1776</name>
</gene>
<dbReference type="AlphaFoldDB" id="A0A1K1LFW2"/>
<dbReference type="InterPro" id="IPR014729">
    <property type="entry name" value="Rossmann-like_a/b/a_fold"/>
</dbReference>
<sequence length="141" mass="15194">MIYQRVLVPVSGKNSGERASRALRHARTLCSGEIILLHVTEALPKLVGGAAHTELERSDAARGETLLAPLAEALKQDGVACRCIVREGLPADTIVTVGHEEGVDMIVMYTDGRDGLADMLIGSITERVLRNTDIPLLAVRR</sequence>
<accession>A0A1K1LFW2</accession>
<protein>
    <submittedName>
        <fullName evidence="3">Universal stress protein</fullName>
    </submittedName>
</protein>
<dbReference type="PANTHER" id="PTHR46268:SF6">
    <property type="entry name" value="UNIVERSAL STRESS PROTEIN UP12"/>
    <property type="match status" value="1"/>
</dbReference>
<dbReference type="RefSeq" id="WP_173783294.1">
    <property type="nucleotide sequence ID" value="NZ_CALJDE010000027.1"/>
</dbReference>
<dbReference type="Proteomes" id="UP000186323">
    <property type="component" value="Chromosome I"/>
</dbReference>
<evidence type="ECO:0000313" key="3">
    <source>
        <dbReference type="EMBL" id="SFV73607.1"/>
    </source>
</evidence>
<evidence type="ECO:0000259" key="2">
    <source>
        <dbReference type="Pfam" id="PF00582"/>
    </source>
</evidence>
<evidence type="ECO:0000256" key="1">
    <source>
        <dbReference type="ARBA" id="ARBA00008791"/>
    </source>
</evidence>
<feature type="domain" description="UspA" evidence="2">
    <location>
        <begin position="3"/>
        <end position="140"/>
    </location>
</feature>
<proteinExistence type="inferred from homology"/>
<comment type="similarity">
    <text evidence="1">Belongs to the universal stress protein A family.</text>
</comment>
<name>A0A1K1LFW2_9BACT</name>
<dbReference type="Gene3D" id="3.40.50.620">
    <property type="entry name" value="HUPs"/>
    <property type="match status" value="1"/>
</dbReference>
<reference evidence="4" key="1">
    <citation type="submission" date="2016-10" db="EMBL/GenBank/DDBJ databases">
        <authorList>
            <person name="Wegmann U."/>
        </authorList>
    </citation>
    <scope>NUCLEOTIDE SEQUENCE [LARGE SCALE GENOMIC DNA]</scope>
</reference>
<dbReference type="CDD" id="cd00293">
    <property type="entry name" value="USP-like"/>
    <property type="match status" value="1"/>
</dbReference>
<dbReference type="SUPFAM" id="SSF52402">
    <property type="entry name" value="Adenine nucleotide alpha hydrolases-like"/>
    <property type="match status" value="1"/>
</dbReference>